<keyword evidence="2" id="KW-1185">Reference proteome</keyword>
<name>A0AAE1P6A8_9EUCA</name>
<dbReference type="EMBL" id="JAWZYT010002800">
    <property type="protein sequence ID" value="KAK4301981.1"/>
    <property type="molecule type" value="Genomic_DNA"/>
</dbReference>
<protein>
    <submittedName>
        <fullName evidence="1">Uncharacterized protein</fullName>
    </submittedName>
</protein>
<dbReference type="AlphaFoldDB" id="A0AAE1P6A8"/>
<dbReference type="Proteomes" id="UP001292094">
    <property type="component" value="Unassembled WGS sequence"/>
</dbReference>
<proteinExistence type="predicted"/>
<organism evidence="1 2">
    <name type="scientific">Petrolisthes manimaculis</name>
    <dbReference type="NCBI Taxonomy" id="1843537"/>
    <lineage>
        <taxon>Eukaryota</taxon>
        <taxon>Metazoa</taxon>
        <taxon>Ecdysozoa</taxon>
        <taxon>Arthropoda</taxon>
        <taxon>Crustacea</taxon>
        <taxon>Multicrustacea</taxon>
        <taxon>Malacostraca</taxon>
        <taxon>Eumalacostraca</taxon>
        <taxon>Eucarida</taxon>
        <taxon>Decapoda</taxon>
        <taxon>Pleocyemata</taxon>
        <taxon>Anomura</taxon>
        <taxon>Galatheoidea</taxon>
        <taxon>Porcellanidae</taxon>
        <taxon>Petrolisthes</taxon>
    </lineage>
</organism>
<accession>A0AAE1P6A8</accession>
<evidence type="ECO:0000313" key="2">
    <source>
        <dbReference type="Proteomes" id="UP001292094"/>
    </source>
</evidence>
<sequence length="202" mass="23766">MWFLEGRIAVHDKANNIPLLDGVNLDDLWIVLKVESVVGVEEEEDEGTTHIQPLQLYAALNVGREGWCVLTRDLHTFTHVLLHHNMSTEYLPLSECNTNLCTYERRRRPCCCRCRCRCCVDVYLVPRVNTRNNYNPYFTFIHCNRDLDENWNFCARVHKRGQPLFATCFTSEHSEVVMEDDERTFLSAIRSFMRHILRINKS</sequence>
<reference evidence="1" key="1">
    <citation type="submission" date="2023-11" db="EMBL/GenBank/DDBJ databases">
        <title>Genome assemblies of two species of porcelain crab, Petrolisthes cinctipes and Petrolisthes manimaculis (Anomura: Porcellanidae).</title>
        <authorList>
            <person name="Angst P."/>
        </authorList>
    </citation>
    <scope>NUCLEOTIDE SEQUENCE</scope>
    <source>
        <strain evidence="1">PB745_02</strain>
        <tissue evidence="1">Gill</tissue>
    </source>
</reference>
<evidence type="ECO:0000313" key="1">
    <source>
        <dbReference type="EMBL" id="KAK4301981.1"/>
    </source>
</evidence>
<gene>
    <name evidence="1" type="ORF">Pmani_025913</name>
</gene>
<comment type="caution">
    <text evidence="1">The sequence shown here is derived from an EMBL/GenBank/DDBJ whole genome shotgun (WGS) entry which is preliminary data.</text>
</comment>